<dbReference type="WBParaSite" id="nRc.2.0.1.t45297-RA">
    <property type="protein sequence ID" value="nRc.2.0.1.t45297-RA"/>
    <property type="gene ID" value="nRc.2.0.1.g45297"/>
</dbReference>
<protein>
    <submittedName>
        <fullName evidence="2">Uncharacterized protein</fullName>
    </submittedName>
</protein>
<reference evidence="2" key="1">
    <citation type="submission" date="2022-11" db="UniProtKB">
        <authorList>
            <consortium name="WormBaseParasite"/>
        </authorList>
    </citation>
    <scope>IDENTIFICATION</scope>
</reference>
<evidence type="ECO:0000313" key="2">
    <source>
        <dbReference type="WBParaSite" id="nRc.2.0.1.t45297-RA"/>
    </source>
</evidence>
<dbReference type="Proteomes" id="UP000887565">
    <property type="component" value="Unplaced"/>
</dbReference>
<name>A0A915L466_ROMCU</name>
<organism evidence="1 2">
    <name type="scientific">Romanomermis culicivorax</name>
    <name type="common">Nematode worm</name>
    <dbReference type="NCBI Taxonomy" id="13658"/>
    <lineage>
        <taxon>Eukaryota</taxon>
        <taxon>Metazoa</taxon>
        <taxon>Ecdysozoa</taxon>
        <taxon>Nematoda</taxon>
        <taxon>Enoplea</taxon>
        <taxon>Dorylaimia</taxon>
        <taxon>Mermithida</taxon>
        <taxon>Mermithoidea</taxon>
        <taxon>Mermithidae</taxon>
        <taxon>Romanomermis</taxon>
    </lineage>
</organism>
<dbReference type="AlphaFoldDB" id="A0A915L466"/>
<proteinExistence type="predicted"/>
<sequence>MPAELDAEHPTSAAVNSVMSNRIRKEPFQESEPKGHDSLPKSGSLLRKMYFSVCYVTIPEPIGKTGKVVLKLTKQFKTSGIEFNNLLAGASTSLEKTFSFALFFSLLFVVDNEPSFCIFLLSKNCCLIASLNGLIQIFARYDQIFRIGTFRLKTPIGHSES</sequence>
<accession>A0A915L466</accession>
<keyword evidence="1" id="KW-1185">Reference proteome</keyword>
<evidence type="ECO:0000313" key="1">
    <source>
        <dbReference type="Proteomes" id="UP000887565"/>
    </source>
</evidence>